<accession>A0A223LHZ1</accession>
<dbReference type="GO" id="GO:0003899">
    <property type="term" value="F:DNA-directed RNA polymerase activity"/>
    <property type="evidence" value="ECO:0007669"/>
    <property type="project" value="InterPro"/>
</dbReference>
<dbReference type="Pfam" id="PF00623">
    <property type="entry name" value="RNA_pol_Rpb1_2"/>
    <property type="match status" value="1"/>
</dbReference>
<protein>
    <submittedName>
        <fullName evidence="2">Putative RNA polymerase beta prime subunit</fullName>
    </submittedName>
</protein>
<dbReference type="SUPFAM" id="SSF64484">
    <property type="entry name" value="beta and beta-prime subunits of DNA dependent RNA-polymerase"/>
    <property type="match status" value="1"/>
</dbReference>
<dbReference type="GO" id="GO:0003677">
    <property type="term" value="F:DNA binding"/>
    <property type="evidence" value="ECO:0007669"/>
    <property type="project" value="InterPro"/>
</dbReference>
<evidence type="ECO:0000313" key="2">
    <source>
        <dbReference type="EMBL" id="ASU03641.1"/>
    </source>
</evidence>
<organism evidence="2 3">
    <name type="scientific">Erwinia phage vB_EamM_RisingSun</name>
    <dbReference type="NCBI Taxonomy" id="2026080"/>
    <lineage>
        <taxon>Viruses</taxon>
        <taxon>Duplodnaviria</taxon>
        <taxon>Heunggongvirae</taxon>
        <taxon>Uroviricota</taxon>
        <taxon>Caudoviricetes</taxon>
        <taxon>Chimalliviridae</taxon>
        <taxon>Risingsunvirus</taxon>
        <taxon>Risingsunvirus risingsun</taxon>
    </lineage>
</organism>
<dbReference type="InterPro" id="IPR000722">
    <property type="entry name" value="RNA_pol_asu"/>
</dbReference>
<dbReference type="Gene3D" id="2.40.40.20">
    <property type="match status" value="1"/>
</dbReference>
<evidence type="ECO:0000259" key="1">
    <source>
        <dbReference type="Pfam" id="PF00623"/>
    </source>
</evidence>
<sequence>MNIPDLTPSNELAIKALTNPRLNHFDPLTDFMGFAQRYGGDLTDDPQFSKPLYFDFEDYDYLHDTSRLTPVYLNDFDFNLEEDRERLATLTRMDFSGNTFESIAVCSPDCGHLKGNYLIGSDRTCSKCGNKVERFLNRGSDTKLWLRLPEGVKAFVNIGVYNTFLTSITISNSGSPKICLPRYFIDPNYRKHENKRRITTLSVLQNVLSDLDIKEVNLNTFVDNYDRIMQYLLMGPGKRYTGLGERVTDMLALYHQTRKIVFNHYLKVPNRYSTVIERGDKDVYCAEGQLETTQIYYAIADTAKSDEYYQLSEKEILRNVEIVGKNLVKLTEQYGKVNNPKMIFHKKGLSRKHVCSGSIPMTGRSVITSQTGIMDPGNLEIPWKIALAILEYHLVGFLYRQAKTPWEAYRHMNLAAHEVDDLIDGFFRRMEDERKALIQAGRNPSIEYLSLRTFFLNVNRNLHDESIKLPILACAPMNADFDGDNEYLLFLLDLESKAKAYGAFGHHLMLDTNQLFKVNRYAAQAATNYMNLNIMMQNTPVVE</sequence>
<dbReference type="OrthoDB" id="2530at10239"/>
<name>A0A223LHZ1_9CAUD</name>
<dbReference type="GO" id="GO:0006351">
    <property type="term" value="P:DNA-templated transcription"/>
    <property type="evidence" value="ECO:0007669"/>
    <property type="project" value="InterPro"/>
</dbReference>
<dbReference type="Proteomes" id="UP000225553">
    <property type="component" value="Segment"/>
</dbReference>
<gene>
    <name evidence="2" type="ORF">RISINGSUN_29</name>
</gene>
<proteinExistence type="predicted"/>
<dbReference type="EMBL" id="MF459646">
    <property type="protein sequence ID" value="ASU03641.1"/>
    <property type="molecule type" value="Genomic_DNA"/>
</dbReference>
<evidence type="ECO:0000313" key="3">
    <source>
        <dbReference type="Proteomes" id="UP000225553"/>
    </source>
</evidence>
<reference evidence="3" key="1">
    <citation type="submission" date="2017-07" db="EMBL/GenBank/DDBJ databases">
        <authorList>
            <person name="Putnam M.J."/>
            <person name="Sharma R."/>
            <person name="Kruger J.L."/>
            <person name="Berg J.A."/>
            <person name="Payne A.M."/>
            <person name="Fajardo C.P."/>
            <person name="Breakwell D.P."/>
            <person name="Hope S."/>
            <person name="Grose J.H."/>
        </authorList>
    </citation>
    <scope>NUCLEOTIDE SEQUENCE [LARGE SCALE GENOMIC DNA]</scope>
</reference>
<feature type="domain" description="RNA polymerase alpha subunit" evidence="1">
    <location>
        <begin position="426"/>
        <end position="500"/>
    </location>
</feature>
<keyword evidence="3" id="KW-1185">Reference proteome</keyword>